<dbReference type="PROSITE" id="PS51225">
    <property type="entry name" value="MARVEL"/>
    <property type="match status" value="1"/>
</dbReference>
<sequence>MTGPCSNLFLSPPPSLPCQQRFLTLTLKMGTRIGQPRMVTISGGSGGRNGGIHCCCCTCCTCIHLQFLRTPAGVCKLAEVSMLLNYGLSYSRDIGSSYDSFLTTASSCFMTTGILLACYLISENSFRLVRSSLFEVMFNAVASFLYFSAASYLGYVVNVFLWPKYIITPYYQVYPAMTATYIFGYILGAVHAYDAYINYHHIRGHH</sequence>
<feature type="transmembrane region" description="Helical" evidence="6">
    <location>
        <begin position="133"/>
        <end position="153"/>
    </location>
</feature>
<evidence type="ECO:0000256" key="3">
    <source>
        <dbReference type="ARBA" id="ARBA00022989"/>
    </source>
</evidence>
<comment type="subcellular location">
    <subcellularLocation>
        <location evidence="1">Membrane</location>
        <topology evidence="1">Multi-pass membrane protein</topology>
    </subcellularLocation>
</comment>
<gene>
    <name evidence="8" type="ORF">TGEB3V08_LOCUS8166</name>
</gene>
<feature type="domain" description="MARVEL" evidence="7">
    <location>
        <begin position="67"/>
        <end position="203"/>
    </location>
</feature>
<name>A0A7R9PPK2_TIMGE</name>
<evidence type="ECO:0000256" key="2">
    <source>
        <dbReference type="ARBA" id="ARBA00022692"/>
    </source>
</evidence>
<evidence type="ECO:0000256" key="5">
    <source>
        <dbReference type="PROSITE-ProRule" id="PRU00581"/>
    </source>
</evidence>
<feature type="transmembrane region" description="Helical" evidence="6">
    <location>
        <begin position="173"/>
        <end position="193"/>
    </location>
</feature>
<evidence type="ECO:0000256" key="1">
    <source>
        <dbReference type="ARBA" id="ARBA00004141"/>
    </source>
</evidence>
<dbReference type="GO" id="GO:0016020">
    <property type="term" value="C:membrane"/>
    <property type="evidence" value="ECO:0007669"/>
    <property type="project" value="UniProtKB-SubCell"/>
</dbReference>
<evidence type="ECO:0000256" key="4">
    <source>
        <dbReference type="ARBA" id="ARBA00023136"/>
    </source>
</evidence>
<keyword evidence="4 5" id="KW-0472">Membrane</keyword>
<dbReference type="AlphaFoldDB" id="A0A7R9PPK2"/>
<dbReference type="EMBL" id="OE842998">
    <property type="protein sequence ID" value="CAD7601999.1"/>
    <property type="molecule type" value="Genomic_DNA"/>
</dbReference>
<evidence type="ECO:0000259" key="7">
    <source>
        <dbReference type="PROSITE" id="PS51225"/>
    </source>
</evidence>
<keyword evidence="2 5" id="KW-0812">Transmembrane</keyword>
<feature type="transmembrane region" description="Helical" evidence="6">
    <location>
        <begin position="101"/>
        <end position="121"/>
    </location>
</feature>
<accession>A0A7R9PPK2</accession>
<evidence type="ECO:0000313" key="8">
    <source>
        <dbReference type="EMBL" id="CAD7601999.1"/>
    </source>
</evidence>
<evidence type="ECO:0000256" key="6">
    <source>
        <dbReference type="SAM" id="Phobius"/>
    </source>
</evidence>
<dbReference type="InterPro" id="IPR008253">
    <property type="entry name" value="Marvel"/>
</dbReference>
<proteinExistence type="predicted"/>
<protein>
    <recommendedName>
        <fullName evidence="7">MARVEL domain-containing protein</fullName>
    </recommendedName>
</protein>
<organism evidence="8">
    <name type="scientific">Timema genevievae</name>
    <name type="common">Walking stick</name>
    <dbReference type="NCBI Taxonomy" id="629358"/>
    <lineage>
        <taxon>Eukaryota</taxon>
        <taxon>Metazoa</taxon>
        <taxon>Ecdysozoa</taxon>
        <taxon>Arthropoda</taxon>
        <taxon>Hexapoda</taxon>
        <taxon>Insecta</taxon>
        <taxon>Pterygota</taxon>
        <taxon>Neoptera</taxon>
        <taxon>Polyneoptera</taxon>
        <taxon>Phasmatodea</taxon>
        <taxon>Timematodea</taxon>
        <taxon>Timematoidea</taxon>
        <taxon>Timematidae</taxon>
        <taxon>Timema</taxon>
    </lineage>
</organism>
<reference evidence="8" key="1">
    <citation type="submission" date="2020-11" db="EMBL/GenBank/DDBJ databases">
        <authorList>
            <person name="Tran Van P."/>
        </authorList>
    </citation>
    <scope>NUCLEOTIDE SEQUENCE</scope>
</reference>
<keyword evidence="3 6" id="KW-1133">Transmembrane helix</keyword>